<evidence type="ECO:0000313" key="3">
    <source>
        <dbReference type="Proteomes" id="UP000006135"/>
    </source>
</evidence>
<dbReference type="InterPro" id="IPR027623">
    <property type="entry name" value="AmmeMemoSam_A"/>
</dbReference>
<gene>
    <name evidence="2" type="ordered locus">Atc_1053</name>
</gene>
<proteinExistence type="predicted"/>
<dbReference type="Gene3D" id="3.30.1490.150">
    <property type="entry name" value="Hypothetical protein ph0010, domain 2"/>
    <property type="match status" value="1"/>
</dbReference>
<dbReference type="NCBIfam" id="TIGR00296">
    <property type="entry name" value="TIGR00296 family protein"/>
    <property type="match status" value="1"/>
</dbReference>
<dbReference type="InterPro" id="IPR002733">
    <property type="entry name" value="AMMECR1_domain"/>
</dbReference>
<dbReference type="InterPro" id="IPR023473">
    <property type="entry name" value="AMMECR1"/>
</dbReference>
<accession>F9ZLF2</accession>
<dbReference type="InterPro" id="IPR036071">
    <property type="entry name" value="AMMECR1_dom_sf"/>
</dbReference>
<dbReference type="InterPro" id="IPR027485">
    <property type="entry name" value="AMMECR1_N"/>
</dbReference>
<evidence type="ECO:0000313" key="2">
    <source>
        <dbReference type="EMBL" id="AEK57702.1"/>
    </source>
</evidence>
<organism evidence="2 3">
    <name type="scientific">Acidithiobacillus caldus (strain SM-1)</name>
    <dbReference type="NCBI Taxonomy" id="990288"/>
    <lineage>
        <taxon>Bacteria</taxon>
        <taxon>Pseudomonadati</taxon>
        <taxon>Pseudomonadota</taxon>
        <taxon>Acidithiobacillia</taxon>
        <taxon>Acidithiobacillales</taxon>
        <taxon>Acidithiobacillaceae</taxon>
        <taxon>Acidithiobacillus</taxon>
    </lineage>
</organism>
<sequence length="165" mass="18844">MEEYPEPWQKRRATFVTLNKRGRLRGCIGNLQAIQPLVVDVAENAFNAAFRDPRFPPVERSELDRLDIHISLLGTPEPLAAQSEAELLQSLEPGKDGLIIEAQGHRATFLPSVWEQLPRPEDFLLQLKRKAGLAEHGWPRGMRAWRYRVEEIDSASLENANHMSR</sequence>
<dbReference type="STRING" id="990288.Atc_1053"/>
<dbReference type="PANTHER" id="PTHR13016">
    <property type="entry name" value="AMMECR1 HOMOLOG"/>
    <property type="match status" value="1"/>
</dbReference>
<reference evidence="2 3" key="1">
    <citation type="journal article" date="2011" name="J. Genet. Genomics">
        <title>Unraveling the Acidithiobacillus caldus complete genome and its central metabolisms for carbon assimilation.</title>
        <authorList>
            <person name="You X.Y."/>
            <person name="Guo X."/>
            <person name="Zheng H.J."/>
            <person name="Zhang M.J."/>
            <person name="Liu L.J."/>
            <person name="Zhu Y.Q."/>
            <person name="Zhu B."/>
            <person name="Wang S.Y."/>
            <person name="Zhao G.P."/>
            <person name="Poetsch A."/>
            <person name="Jiang C.Y."/>
            <person name="Liu S.J."/>
        </authorList>
    </citation>
    <scope>NUCLEOTIDE SEQUENCE [LARGE SCALE GENOMIC DNA]</scope>
    <source>
        <strain evidence="2 3">SM-1</strain>
    </source>
</reference>
<dbReference type="Proteomes" id="UP000006135">
    <property type="component" value="Chromosome"/>
</dbReference>
<keyword evidence="3" id="KW-1185">Reference proteome</keyword>
<protein>
    <recommendedName>
        <fullName evidence="1">AMMECR1 domain-containing protein</fullName>
    </recommendedName>
</protein>
<dbReference type="AlphaFoldDB" id="F9ZLF2"/>
<dbReference type="Pfam" id="PF01871">
    <property type="entry name" value="AMMECR1"/>
    <property type="match status" value="1"/>
</dbReference>
<dbReference type="SUPFAM" id="SSF143447">
    <property type="entry name" value="AMMECR1-like"/>
    <property type="match status" value="1"/>
</dbReference>
<dbReference type="PANTHER" id="PTHR13016:SF0">
    <property type="entry name" value="AMME SYNDROME CANDIDATE GENE 1 PROTEIN"/>
    <property type="match status" value="1"/>
</dbReference>
<dbReference type="Gene3D" id="3.30.700.20">
    <property type="entry name" value="Hypothetical protein ph0010, domain 1"/>
    <property type="match status" value="1"/>
</dbReference>
<dbReference type="NCBIfam" id="TIGR04335">
    <property type="entry name" value="AmmeMemoSam_A"/>
    <property type="match status" value="1"/>
</dbReference>
<evidence type="ECO:0000259" key="1">
    <source>
        <dbReference type="PROSITE" id="PS51112"/>
    </source>
</evidence>
<name>F9ZLF2_ACICS</name>
<dbReference type="HOGENOM" id="CLU_095686_0_0_6"/>
<dbReference type="KEGG" id="acu:Atc_1053"/>
<dbReference type="PROSITE" id="PS51112">
    <property type="entry name" value="AMMECR1"/>
    <property type="match status" value="1"/>
</dbReference>
<feature type="domain" description="AMMECR1" evidence="1">
    <location>
        <begin position="1"/>
        <end position="163"/>
    </location>
</feature>
<dbReference type="EMBL" id="CP002573">
    <property type="protein sequence ID" value="AEK57702.1"/>
    <property type="molecule type" value="Genomic_DNA"/>
</dbReference>